<accession>A0AAW8DC95</accession>
<dbReference type="AlphaFoldDB" id="A0AAW8DC95"/>
<dbReference type="Proteomes" id="UP001230951">
    <property type="component" value="Unassembled WGS sequence"/>
</dbReference>
<dbReference type="RefSeq" id="WP_306961341.1">
    <property type="nucleotide sequence ID" value="NZ_JAUSRG010000005.1"/>
</dbReference>
<reference evidence="1 3" key="1">
    <citation type="submission" date="2023-07" db="EMBL/GenBank/DDBJ databases">
        <title>Sorghum-associated microbial communities from plants grown in Nebraska, USA.</title>
        <authorList>
            <person name="Schachtman D."/>
        </authorList>
    </citation>
    <scope>NUCLEOTIDE SEQUENCE</scope>
    <source>
        <strain evidence="1">DS1006</strain>
        <strain evidence="2 3">DS1016</strain>
    </source>
</reference>
<gene>
    <name evidence="1" type="ORF">J2S90_002296</name>
    <name evidence="2" type="ORF">J2S93_001884</name>
</gene>
<organism evidence="1 4">
    <name type="scientific">Arthrobacter bambusae</name>
    <dbReference type="NCBI Taxonomy" id="1338426"/>
    <lineage>
        <taxon>Bacteria</taxon>
        <taxon>Bacillati</taxon>
        <taxon>Actinomycetota</taxon>
        <taxon>Actinomycetes</taxon>
        <taxon>Micrococcales</taxon>
        <taxon>Micrococcaceae</taxon>
        <taxon>Arthrobacter</taxon>
    </lineage>
</organism>
<dbReference type="EMBL" id="JAUSTF010000003">
    <property type="protein sequence ID" value="MDQ0180462.1"/>
    <property type="molecule type" value="Genomic_DNA"/>
</dbReference>
<dbReference type="EMBL" id="JAUSRG010000005">
    <property type="protein sequence ID" value="MDP9905330.1"/>
    <property type="molecule type" value="Genomic_DNA"/>
</dbReference>
<dbReference type="InterPro" id="IPR024747">
    <property type="entry name" value="Pyridox_Oxase-rel"/>
</dbReference>
<evidence type="ECO:0000313" key="4">
    <source>
        <dbReference type="Proteomes" id="UP001242995"/>
    </source>
</evidence>
<dbReference type="Pfam" id="PF12900">
    <property type="entry name" value="Pyridox_ox_2"/>
    <property type="match status" value="1"/>
</dbReference>
<comment type="caution">
    <text evidence="1">The sequence shown here is derived from an EMBL/GenBank/DDBJ whole genome shotgun (WGS) entry which is preliminary data.</text>
</comment>
<dbReference type="Gene3D" id="2.30.110.10">
    <property type="entry name" value="Electron Transport, Fmn-binding Protein, Chain A"/>
    <property type="match status" value="1"/>
</dbReference>
<proteinExistence type="predicted"/>
<evidence type="ECO:0000313" key="1">
    <source>
        <dbReference type="EMBL" id="MDP9905330.1"/>
    </source>
</evidence>
<sequence length="156" mass="16976">MDKDAAHSVTEVLDSQQCWNLLRGVSVGRLAVWLGDHPDIFPINYTVDQGTVVFRTGAGTKLAAALGEFPVAMEVDGVDANTGVAWSVVLHGKAAPVKQLDDVINTFSLPLFPWESGKKDHFVRVPADSISGRRFTVTEPLTWWTPYSGIKPSALE</sequence>
<dbReference type="Proteomes" id="UP001242995">
    <property type="component" value="Unassembled WGS sequence"/>
</dbReference>
<evidence type="ECO:0000313" key="3">
    <source>
        <dbReference type="Proteomes" id="UP001230951"/>
    </source>
</evidence>
<keyword evidence="3" id="KW-1185">Reference proteome</keyword>
<name>A0AAW8DC95_9MICC</name>
<evidence type="ECO:0000313" key="2">
    <source>
        <dbReference type="EMBL" id="MDQ0180462.1"/>
    </source>
</evidence>
<protein>
    <submittedName>
        <fullName evidence="1">Nitroimidazol reductase NimA-like FMN-containing flavoprotein (Pyridoxamine 5'-phosphate oxidase superfamily)</fullName>
    </submittedName>
</protein>
<dbReference type="InterPro" id="IPR012349">
    <property type="entry name" value="Split_barrel_FMN-bd"/>
</dbReference>
<dbReference type="SUPFAM" id="SSF50475">
    <property type="entry name" value="FMN-binding split barrel"/>
    <property type="match status" value="1"/>
</dbReference>